<reference evidence="2" key="1">
    <citation type="submission" date="2009-08" db="EMBL/GenBank/DDBJ databases">
        <title>Annotation of Salpingoeca rosetta.</title>
        <authorList>
            <consortium name="The Broad Institute Genome Sequencing Platform"/>
            <person name="Russ C."/>
            <person name="Cuomo C."/>
            <person name="Burger G."/>
            <person name="Gray M.W."/>
            <person name="Holland P.W.H."/>
            <person name="King N."/>
            <person name="Lang F.B.F."/>
            <person name="Roger A.J."/>
            <person name="Ruiz-Trillo I."/>
            <person name="Young S.K."/>
            <person name="Zeng Q."/>
            <person name="Gargeya S."/>
            <person name="Alvarado L."/>
            <person name="Berlin A."/>
            <person name="Chapman S.B."/>
            <person name="Chen Z."/>
            <person name="Freedman E."/>
            <person name="Gellesch M."/>
            <person name="Goldberg J."/>
            <person name="Griggs A."/>
            <person name="Gujja S."/>
            <person name="Heilman E."/>
            <person name="Heiman D."/>
            <person name="Howarth C."/>
            <person name="Mehta T."/>
            <person name="Neiman D."/>
            <person name="Pearson M."/>
            <person name="Roberts A."/>
            <person name="Saif S."/>
            <person name="Shea T."/>
            <person name="Shenoy N."/>
            <person name="Sisk P."/>
            <person name="Stolte C."/>
            <person name="Sykes S."/>
            <person name="White J."/>
            <person name="Yandava C."/>
            <person name="Haas B."/>
            <person name="Nusbaum C."/>
            <person name="Birren B."/>
        </authorList>
    </citation>
    <scope>NUCLEOTIDE SEQUENCE [LARGE SCALE GENOMIC DNA]</scope>
    <source>
        <strain evidence="2">ATCC 50818</strain>
    </source>
</reference>
<name>F2U5Z7_SALR5</name>
<feature type="compositionally biased region" description="Acidic residues" evidence="1">
    <location>
        <begin position="626"/>
        <end position="637"/>
    </location>
</feature>
<evidence type="ECO:0000313" key="3">
    <source>
        <dbReference type="Proteomes" id="UP000007799"/>
    </source>
</evidence>
<feature type="region of interest" description="Disordered" evidence="1">
    <location>
        <begin position="310"/>
        <end position="353"/>
    </location>
</feature>
<keyword evidence="3" id="KW-1185">Reference proteome</keyword>
<feature type="compositionally biased region" description="Gly residues" evidence="1">
    <location>
        <begin position="924"/>
        <end position="934"/>
    </location>
</feature>
<proteinExistence type="predicted"/>
<dbReference type="KEGG" id="sre:PTSG_03571"/>
<dbReference type="InParanoid" id="F2U5Z7"/>
<evidence type="ECO:0000313" key="2">
    <source>
        <dbReference type="EMBL" id="EGD82938.1"/>
    </source>
</evidence>
<sequence length="1165" mass="127538">MPVQDALVEAALRAHDTLTANMRADAFAEAEKWLHLDLCIAARAFKVVEIADGVTTADPTRTQRFALHPKVDTLRASTSLQRKVFASVEKRFSTSAGGGDNGDDRTVSSLKELLPASTYQAQLQRRVDLVLAAFQDDIKHTLTLFVPTQQRASGTGIAFTDVELARLRTRLQTSGVSSLLLLISLGKGLLSPEYVRLKLALQTVSLYEPTQHYNAARASLLVPTFNEAARFVRRTVGATLHISVSFAEEALGWGIVTSLVQRPDSQATVCVDRSTSSVFLLLRGRPPRDVFVNGMRVRVRLSARPTLLKQLRIKHKPPRQQRLEGKGASDGDDDGDDGGGDDDNGGDTQGVEHNISSSSMLTTAALHAQILRALGTFTSQLKAVATHQHDTVRLGLSFVHSLVKQLQSEPLNMDELTTLAPASRMGVVADRKRFLTHLQQLLNTIQFCCDAALDQTHTPAEIHTWLVKASEMKYGARALKRSNIASISVRDIVTNLHHRTSRVAAITAADTATSASRDVSLHSKLSWLQHLQHMARHAAELSARITPRGRTRHRIPFTTAQLLYVAGVTGALVRVQGSEAANVDPWAIKVMAVSCDFSDSASAMCALDSNVPLHGRRRGATSNQDHDDDDGDDDDGDRNEVFNGVLPLCPPEAASIAHGIVASKLMRAYHAVLVTRNPSLVVGQQRIALLAIALAQALRQTMQPQHRTPAMVVVLARIAHDLCLEIQRRGECAHWRGIVRKLMQPMPGRFLTEAEGDDIGSVAKVVAAVTIMLRDVVREGIATPTDTAAKSTRVDDAALAVLAESVSRGVRIFVKQKAFQEKRKMAYEDLQHRLLQHTLNIDPDDHVHARLDDEPEPHGVQHDASFDMEKAKLRSGKFFRQRWTNCPPQAVVAAFGFVNVLLRTLHKHSRGVTVGDDHNSRPAGSGGDGGGGGQSMPLAAELAAFAWLANESDASAAAARSEIAQAMATVTMASFAHKYTHDECDHWDLQVALFVQALQRHSSKTRRNGLPSLRDSRAIIQRAAASVRQYNYKREVAAKIQRLRIAFLQGNAAAKFQLKLQEQDEFLQTHDGVARMFTPTEVAEFNATRAADDQIELTSSGLPRHHCAFPKWFIKIQSSSIHECPGACSPLALQCPQYLVNLSTDRDRALGLRQGVCIVCDIGHR</sequence>
<dbReference type="Proteomes" id="UP000007799">
    <property type="component" value="Unassembled WGS sequence"/>
</dbReference>
<dbReference type="EMBL" id="GL832962">
    <property type="protein sequence ID" value="EGD82938.1"/>
    <property type="molecule type" value="Genomic_DNA"/>
</dbReference>
<dbReference type="OrthoDB" id="2147437at2759"/>
<feature type="region of interest" description="Disordered" evidence="1">
    <location>
        <begin position="614"/>
        <end position="637"/>
    </location>
</feature>
<gene>
    <name evidence="2" type="ORF">PTSG_03571</name>
</gene>
<feature type="compositionally biased region" description="Acidic residues" evidence="1">
    <location>
        <begin position="330"/>
        <end position="345"/>
    </location>
</feature>
<organism evidence="3">
    <name type="scientific">Salpingoeca rosetta (strain ATCC 50818 / BSB-021)</name>
    <dbReference type="NCBI Taxonomy" id="946362"/>
    <lineage>
        <taxon>Eukaryota</taxon>
        <taxon>Choanoflagellata</taxon>
        <taxon>Craspedida</taxon>
        <taxon>Salpingoecidae</taxon>
        <taxon>Salpingoeca</taxon>
    </lineage>
</organism>
<dbReference type="AlphaFoldDB" id="F2U5Z7"/>
<dbReference type="GeneID" id="16075883"/>
<dbReference type="RefSeq" id="XP_004995302.1">
    <property type="nucleotide sequence ID" value="XM_004995245.1"/>
</dbReference>
<protein>
    <submittedName>
        <fullName evidence="2">Uncharacterized protein</fullName>
    </submittedName>
</protein>
<dbReference type="eggNOG" id="ENOG502S5T7">
    <property type="taxonomic scope" value="Eukaryota"/>
</dbReference>
<evidence type="ECO:0000256" key="1">
    <source>
        <dbReference type="SAM" id="MobiDB-lite"/>
    </source>
</evidence>
<feature type="region of interest" description="Disordered" evidence="1">
    <location>
        <begin position="911"/>
        <end position="934"/>
    </location>
</feature>
<accession>F2U5Z7</accession>